<evidence type="ECO:0000313" key="1">
    <source>
        <dbReference type="EMBL" id="AAX26663.1"/>
    </source>
</evidence>
<dbReference type="AlphaFoldDB" id="Q5C112"/>
<proteinExistence type="evidence at transcript level"/>
<reference evidence="1" key="1">
    <citation type="submission" date="2005-03" db="EMBL/GenBank/DDBJ databases">
        <authorList>
            <person name="Han Z."/>
        </authorList>
    </citation>
    <scope>NUCLEOTIDE SEQUENCE</scope>
</reference>
<reference evidence="1" key="2">
    <citation type="journal article" date="2006" name="PLoS Pathog.">
        <title>New perspectives on host-parasite interplay by comparative transcriptomic and proteomic analyses of Schistosoma japonicum.</title>
        <authorList>
            <person name="Liu F."/>
            <person name="Lu J."/>
            <person name="Hu W."/>
            <person name="Wang S.Y."/>
            <person name="Cui S.J."/>
            <person name="Chi M."/>
            <person name="Yan Q."/>
            <person name="Wang X.R."/>
            <person name="Song H.D."/>
            <person name="Xu X.N."/>
            <person name="Wang J.J."/>
            <person name="Zhang X.L."/>
            <person name="Zhang X."/>
            <person name="Wang Z.Q."/>
            <person name="Xue C.L."/>
            <person name="Brindley P.J."/>
            <person name="McManus D.P."/>
            <person name="Yang P.Y."/>
            <person name="Feng Z."/>
            <person name="Chen Z."/>
            <person name="Han Z.G."/>
        </authorList>
    </citation>
    <scope>NUCLEOTIDE SEQUENCE</scope>
</reference>
<sequence length="53" mass="5770">MNSLTVTSRTGCVLNSITEQSETHNFASVTFSNSFCTSMSPSGERHEEHVGFS</sequence>
<accession>Q5C112</accession>
<organism evidence="1">
    <name type="scientific">Schistosoma japonicum</name>
    <name type="common">Blood fluke</name>
    <dbReference type="NCBI Taxonomy" id="6182"/>
    <lineage>
        <taxon>Eukaryota</taxon>
        <taxon>Metazoa</taxon>
        <taxon>Spiralia</taxon>
        <taxon>Lophotrochozoa</taxon>
        <taxon>Platyhelminthes</taxon>
        <taxon>Trematoda</taxon>
        <taxon>Digenea</taxon>
        <taxon>Strigeidida</taxon>
        <taxon>Schistosomatoidea</taxon>
        <taxon>Schistosomatidae</taxon>
        <taxon>Schistosoma</taxon>
    </lineage>
</organism>
<protein>
    <submittedName>
        <fullName evidence="1">Uncharacterized protein</fullName>
    </submittedName>
</protein>
<dbReference type="EMBL" id="AY810774">
    <property type="protein sequence ID" value="AAX26663.1"/>
    <property type="molecule type" value="mRNA"/>
</dbReference>
<name>Q5C112_SCHJA</name>